<reference evidence="4" key="1">
    <citation type="submission" date="2018-12" db="EMBL/GenBank/DDBJ databases">
        <title>Complete genome sequence of Paenibacillus sp. MBLB1234.</title>
        <authorList>
            <person name="Nam Y.-D."/>
            <person name="Kang J."/>
            <person name="Chung W.-H."/>
            <person name="Park Y.S."/>
        </authorList>
    </citation>
    <scope>NUCLEOTIDE SEQUENCE [LARGE SCALE GENOMIC DNA]</scope>
    <source>
        <strain evidence="4">MBLB1234</strain>
    </source>
</reference>
<feature type="compositionally biased region" description="Basic and acidic residues" evidence="1">
    <location>
        <begin position="110"/>
        <end position="130"/>
    </location>
</feature>
<feature type="region of interest" description="Disordered" evidence="1">
    <location>
        <begin position="110"/>
        <end position="156"/>
    </location>
</feature>
<dbReference type="InterPro" id="IPR000835">
    <property type="entry name" value="HTH_MarR-typ"/>
</dbReference>
<name>A0A3Q9I942_9BACL</name>
<evidence type="ECO:0000313" key="4">
    <source>
        <dbReference type="Proteomes" id="UP000270678"/>
    </source>
</evidence>
<dbReference type="KEGG" id="plut:EI981_13265"/>
<dbReference type="Proteomes" id="UP000270678">
    <property type="component" value="Chromosome"/>
</dbReference>
<gene>
    <name evidence="3" type="ORF">EI981_13265</name>
</gene>
<proteinExistence type="predicted"/>
<keyword evidence="4" id="KW-1185">Reference proteome</keyword>
<feature type="compositionally biased region" description="Polar residues" evidence="1">
    <location>
        <begin position="132"/>
        <end position="143"/>
    </location>
</feature>
<feature type="compositionally biased region" description="Basic and acidic residues" evidence="1">
    <location>
        <begin position="295"/>
        <end position="311"/>
    </location>
</feature>
<organism evidence="3 4">
    <name type="scientific">Paenibacillus lutimineralis</name>
    <dbReference type="NCBI Taxonomy" id="2707005"/>
    <lineage>
        <taxon>Bacteria</taxon>
        <taxon>Bacillati</taxon>
        <taxon>Bacillota</taxon>
        <taxon>Bacilli</taxon>
        <taxon>Bacillales</taxon>
        <taxon>Paenibacillaceae</taxon>
        <taxon>Paenibacillus</taxon>
    </lineage>
</organism>
<evidence type="ECO:0000313" key="3">
    <source>
        <dbReference type="EMBL" id="AZS15334.1"/>
    </source>
</evidence>
<dbReference type="AlphaFoldDB" id="A0A3Q9I942"/>
<dbReference type="EMBL" id="CP034346">
    <property type="protein sequence ID" value="AZS15334.1"/>
    <property type="molecule type" value="Genomic_DNA"/>
</dbReference>
<dbReference type="Pfam" id="PF01047">
    <property type="entry name" value="MarR"/>
    <property type="match status" value="1"/>
</dbReference>
<dbReference type="GO" id="GO:0003700">
    <property type="term" value="F:DNA-binding transcription factor activity"/>
    <property type="evidence" value="ECO:0007669"/>
    <property type="project" value="InterPro"/>
</dbReference>
<evidence type="ECO:0000259" key="2">
    <source>
        <dbReference type="Pfam" id="PF01047"/>
    </source>
</evidence>
<dbReference type="SUPFAM" id="SSF46785">
    <property type="entry name" value="Winged helix' DNA-binding domain"/>
    <property type="match status" value="1"/>
</dbReference>
<dbReference type="RefSeq" id="WP_126998849.1">
    <property type="nucleotide sequence ID" value="NZ_CP034346.1"/>
</dbReference>
<accession>A0A3Q9I942</accession>
<feature type="domain" description="HTH marR-type" evidence="2">
    <location>
        <begin position="59"/>
        <end position="93"/>
    </location>
</feature>
<evidence type="ECO:0000256" key="1">
    <source>
        <dbReference type="SAM" id="MobiDB-lite"/>
    </source>
</evidence>
<feature type="region of interest" description="Disordered" evidence="1">
    <location>
        <begin position="274"/>
        <end position="318"/>
    </location>
</feature>
<feature type="compositionally biased region" description="Basic and acidic residues" evidence="1">
    <location>
        <begin position="144"/>
        <end position="156"/>
    </location>
</feature>
<dbReference type="InterPro" id="IPR036390">
    <property type="entry name" value="WH_DNA-bd_sf"/>
</dbReference>
<sequence>MKHMPEGSYPFPMYSGLLEPEHYKNIGSAIWLFLWCISSTTQELREEETVWGIVLGGKPMKLSEIAGYFGVNDKTVSRWLDTLEQHEYIRVTRAARGLILSVRNSKKWTDKNVRSHESEQTKMSDHEVSDKTYMSDQSSSEQTKMSDHEQKLASDRTKMSDLKDIKDLTTTPITVTDWLEEENPDSQANGIFELLNAYCKLHGKFDIHVSPNERIAMGKMVAGGTPNPFTIRTMESLLEAKRLREGARFKLPKSFLYYVDGIEEAWQNHLAALDKPDEMKPTHTPPEQPKRMTKQQRELEDLRRRAEEARKRGQGRGY</sequence>
<dbReference type="OrthoDB" id="1821976at2"/>
<protein>
    <submittedName>
        <fullName evidence="3">MarR family transcriptional regulator</fullName>
    </submittedName>
</protein>